<keyword evidence="3" id="KW-1185">Reference proteome</keyword>
<evidence type="ECO:0000313" key="3">
    <source>
        <dbReference type="Proteomes" id="UP001589562"/>
    </source>
</evidence>
<comment type="caution">
    <text evidence="2">The sequence shown here is derived from an EMBL/GenBank/DDBJ whole genome shotgun (WGS) entry which is preliminary data.</text>
</comment>
<keyword evidence="1" id="KW-1133">Transmembrane helix</keyword>
<sequence>MFITIFSDTIKFNYKSKNWQYNFDEIKELGLLRKRKKYFLENSAFIAVTAVAYYCMIFTDMMDLYYIIPTILCYAFIIIARFDSSEFIYFVFVKDIYQKETRIKIEANDRFLIGRQIDQYLDFQFERNIKSTA</sequence>
<evidence type="ECO:0000256" key="1">
    <source>
        <dbReference type="SAM" id="Phobius"/>
    </source>
</evidence>
<dbReference type="EMBL" id="JBHMFE010000046">
    <property type="protein sequence ID" value="MFB9110818.1"/>
    <property type="molecule type" value="Genomic_DNA"/>
</dbReference>
<organism evidence="2 3">
    <name type="scientific">Flavobacterium gyeonganense</name>
    <dbReference type="NCBI Taxonomy" id="1310418"/>
    <lineage>
        <taxon>Bacteria</taxon>
        <taxon>Pseudomonadati</taxon>
        <taxon>Bacteroidota</taxon>
        <taxon>Flavobacteriia</taxon>
        <taxon>Flavobacteriales</taxon>
        <taxon>Flavobacteriaceae</taxon>
        <taxon>Flavobacterium</taxon>
    </lineage>
</organism>
<keyword evidence="1" id="KW-0812">Transmembrane</keyword>
<proteinExistence type="predicted"/>
<feature type="transmembrane region" description="Helical" evidence="1">
    <location>
        <begin position="65"/>
        <end position="82"/>
    </location>
</feature>
<gene>
    <name evidence="2" type="ORF">ACFFVK_19735</name>
</gene>
<name>A0ABV5HG54_9FLAO</name>
<dbReference type="Proteomes" id="UP001589562">
    <property type="component" value="Unassembled WGS sequence"/>
</dbReference>
<feature type="transmembrane region" description="Helical" evidence="1">
    <location>
        <begin position="39"/>
        <end position="59"/>
    </location>
</feature>
<evidence type="ECO:0000313" key="2">
    <source>
        <dbReference type="EMBL" id="MFB9110818.1"/>
    </source>
</evidence>
<dbReference type="RefSeq" id="WP_278010659.1">
    <property type="nucleotide sequence ID" value="NZ_CP121112.1"/>
</dbReference>
<protein>
    <submittedName>
        <fullName evidence="2">Uncharacterized protein</fullName>
    </submittedName>
</protein>
<accession>A0ABV5HG54</accession>
<reference evidence="2 3" key="1">
    <citation type="submission" date="2024-09" db="EMBL/GenBank/DDBJ databases">
        <authorList>
            <person name="Sun Q."/>
            <person name="Mori K."/>
        </authorList>
    </citation>
    <scope>NUCLEOTIDE SEQUENCE [LARGE SCALE GENOMIC DNA]</scope>
    <source>
        <strain evidence="2 3">CECT 8365</strain>
    </source>
</reference>
<keyword evidence="1" id="KW-0472">Membrane</keyword>